<dbReference type="EMBL" id="JADGKB010000037">
    <property type="protein sequence ID" value="KAJ3257543.1"/>
    <property type="molecule type" value="Genomic_DNA"/>
</dbReference>
<feature type="compositionally biased region" description="Polar residues" evidence="1">
    <location>
        <begin position="140"/>
        <end position="161"/>
    </location>
</feature>
<feature type="compositionally biased region" description="Pro residues" evidence="1">
    <location>
        <begin position="128"/>
        <end position="137"/>
    </location>
</feature>
<dbReference type="InterPro" id="IPR036322">
    <property type="entry name" value="WD40_repeat_dom_sf"/>
</dbReference>
<dbReference type="GO" id="GO:0046856">
    <property type="term" value="P:phosphatidylinositol dephosphorylation"/>
    <property type="evidence" value="ECO:0007669"/>
    <property type="project" value="InterPro"/>
</dbReference>
<dbReference type="Pfam" id="PF22669">
    <property type="entry name" value="Exo_endo_phos2"/>
    <property type="match status" value="2"/>
</dbReference>
<dbReference type="Gene3D" id="2.130.10.10">
    <property type="entry name" value="YVTN repeat-like/Quinoprotein amine dehydrogenase"/>
    <property type="match status" value="2"/>
</dbReference>
<dbReference type="Gene3D" id="3.60.10.10">
    <property type="entry name" value="Endonuclease/exonuclease/phosphatase"/>
    <property type="match status" value="2"/>
</dbReference>
<dbReference type="InterPro" id="IPR015943">
    <property type="entry name" value="WD40/YVTN_repeat-like_dom_sf"/>
</dbReference>
<accession>A0AAD5UGF4</accession>
<feature type="region of interest" description="Disordered" evidence="1">
    <location>
        <begin position="1"/>
        <end position="225"/>
    </location>
</feature>
<gene>
    <name evidence="3" type="ORF">HK103_004452</name>
</gene>
<protein>
    <recommendedName>
        <fullName evidence="2">Inositol polyphosphate-related phosphatase domain-containing protein</fullName>
    </recommendedName>
</protein>
<dbReference type="AlphaFoldDB" id="A0AAD5UGF4"/>
<organism evidence="3 4">
    <name type="scientific">Boothiomyces macroporosus</name>
    <dbReference type="NCBI Taxonomy" id="261099"/>
    <lineage>
        <taxon>Eukaryota</taxon>
        <taxon>Fungi</taxon>
        <taxon>Fungi incertae sedis</taxon>
        <taxon>Chytridiomycota</taxon>
        <taxon>Chytridiomycota incertae sedis</taxon>
        <taxon>Chytridiomycetes</taxon>
        <taxon>Rhizophydiales</taxon>
        <taxon>Terramycetaceae</taxon>
        <taxon>Boothiomyces</taxon>
    </lineage>
</organism>
<proteinExistence type="predicted"/>
<dbReference type="InterPro" id="IPR036691">
    <property type="entry name" value="Endo/exonu/phosph_ase_sf"/>
</dbReference>
<dbReference type="InterPro" id="IPR000300">
    <property type="entry name" value="IPPc"/>
</dbReference>
<dbReference type="SMART" id="SM00128">
    <property type="entry name" value="IPPc"/>
    <property type="match status" value="1"/>
</dbReference>
<feature type="compositionally biased region" description="Basic and acidic residues" evidence="1">
    <location>
        <begin position="85"/>
        <end position="95"/>
    </location>
</feature>
<dbReference type="InterPro" id="IPR046985">
    <property type="entry name" value="IP5"/>
</dbReference>
<dbReference type="GO" id="GO:0004439">
    <property type="term" value="F:phosphatidylinositol-4,5-bisphosphate 5-phosphatase activity"/>
    <property type="evidence" value="ECO:0007669"/>
    <property type="project" value="TreeGrafter"/>
</dbReference>
<feature type="domain" description="Inositol polyphosphate-related phosphatase" evidence="2">
    <location>
        <begin position="563"/>
        <end position="861"/>
    </location>
</feature>
<feature type="compositionally biased region" description="Polar residues" evidence="1">
    <location>
        <begin position="175"/>
        <end position="188"/>
    </location>
</feature>
<evidence type="ECO:0000256" key="1">
    <source>
        <dbReference type="SAM" id="MobiDB-lite"/>
    </source>
</evidence>
<evidence type="ECO:0000313" key="4">
    <source>
        <dbReference type="Proteomes" id="UP001210925"/>
    </source>
</evidence>
<evidence type="ECO:0000259" key="2">
    <source>
        <dbReference type="SMART" id="SM00128"/>
    </source>
</evidence>
<evidence type="ECO:0000313" key="3">
    <source>
        <dbReference type="EMBL" id="KAJ3257543.1"/>
    </source>
</evidence>
<dbReference type="SUPFAM" id="SSF56219">
    <property type="entry name" value="DNase I-like"/>
    <property type="match status" value="1"/>
</dbReference>
<dbReference type="PANTHER" id="PTHR11200:SF240">
    <property type="entry name" value="INOSITOL POLYPHOSPHATE 5-PHOSPHATASE C9G1.10C-RELATED"/>
    <property type="match status" value="1"/>
</dbReference>
<reference evidence="3" key="1">
    <citation type="submission" date="2020-05" db="EMBL/GenBank/DDBJ databases">
        <title>Phylogenomic resolution of chytrid fungi.</title>
        <authorList>
            <person name="Stajich J.E."/>
            <person name="Amses K."/>
            <person name="Simmons R."/>
            <person name="Seto K."/>
            <person name="Myers J."/>
            <person name="Bonds A."/>
            <person name="Quandt C.A."/>
            <person name="Barry K."/>
            <person name="Liu P."/>
            <person name="Grigoriev I."/>
            <person name="Longcore J.E."/>
            <person name="James T.Y."/>
        </authorList>
    </citation>
    <scope>NUCLEOTIDE SEQUENCE</scope>
    <source>
        <strain evidence="3">PLAUS21</strain>
    </source>
</reference>
<dbReference type="PANTHER" id="PTHR11200">
    <property type="entry name" value="INOSITOL 5-PHOSPHATASE"/>
    <property type="match status" value="1"/>
</dbReference>
<keyword evidence="4" id="KW-1185">Reference proteome</keyword>
<dbReference type="SUPFAM" id="SSF50978">
    <property type="entry name" value="WD40 repeat-like"/>
    <property type="match status" value="1"/>
</dbReference>
<feature type="compositionally biased region" description="Basic and acidic residues" evidence="1">
    <location>
        <begin position="212"/>
        <end position="221"/>
    </location>
</feature>
<dbReference type="Proteomes" id="UP001210925">
    <property type="component" value="Unassembled WGS sequence"/>
</dbReference>
<sequence length="925" mass="104268">MNPFGDQFEENKIKRKSTTNPPQKPEKPLFLKSSTNPNVLAISINDRNDERTQSQPLTNPFEDQYVVDSDDSSSRSNSPPSEDLLEARNMYDRIKSSPTLIFNDDDDDVDPFSDKKEQRQLKPSKPVNIPPRLPPRPTTNYKSPTSAKTPSHGKSLSNITIPSPALFSPEELESGTPNLSRAPSTAGSIFQPPPPLPDRPRRAVQSSLDLTEGERTKEKGNLPDSSDVYRGVPVANYLTTADIFHKGAIRCACYSGYYAITGSSNIRIWYLPSAENRYTIPIPENKPIMACSFVTATNLDHEGNFVWVSIAGGEVWEIDVKQGEIITKSNQHSSTVTHIIRGRRSMITIDELGGLKIWPATEGRSVLNSRPRALRISTKTLHACLINEQSLWTAQAKTMEIYSLTDGNVSSITEKKIDLGVKVSCMTTFPNRNELYAALEDKNIIIFDTVKMEKKQIYSITHYKINALHAIGDMLWIGMGIGKILVLNIADPNLWKCQLDFLAYSNSAVSSFMMDDNSLSLYGHQSVISISDGGHMRIWDGNLSEYKRDIQMNARRQEYSTYTPIDIVIVSYNLDSRKPIDMDTGDQADRSFFQEFISNNNADIYVFGFQELIDLENKSANAKTFLSGTKKSSSVDHKMDQRLKLWQERLLHLFPKSVEVVKVSQLVGLFQCIISRKTFVLRDVAINYVKTGLKGLHGNKGAITTRFVIGDSSFSFVNCHLAAHQNNTSDRNNNINQILKEATFPKMPDSPFLWERGGDGSMISDHEDQQNDQLLIQKQNNPGFGLKAFQEGPLQFAPTFKYNRNSNLYDTSEKKRIPAYCDRILWRGSSVKQHFYQRLECKMSDHRPVASKFTAYVKSVDSKKYQMVEADVTHKQKQKLAEIVNQANIDYLCQTYLISASDAKDLLGKTNGNIREACRSFNIVQ</sequence>
<name>A0AAD5UGF4_9FUNG</name>
<comment type="caution">
    <text evidence="3">The sequence shown here is derived from an EMBL/GenBank/DDBJ whole genome shotgun (WGS) entry which is preliminary data.</text>
</comment>